<dbReference type="GO" id="GO:0004635">
    <property type="term" value="F:phosphoribosyl-AMP cyclohydrolase activity"/>
    <property type="evidence" value="ECO:0007669"/>
    <property type="project" value="UniProtKB-UniRule"/>
</dbReference>
<reference evidence="13 14" key="1">
    <citation type="submission" date="2018-09" db="EMBL/GenBank/DDBJ databases">
        <title>Paracoccus onubensis nov. sp. a moderate halophilic bacterium isolated from Gruta de las Maravillas (Aracena, Spain).</title>
        <authorList>
            <person name="Jurado V."/>
            <person name="Gutierrez-Patricio S."/>
            <person name="Gonzalez-Pimentel J.L."/>
            <person name="Laiz L."/>
            <person name="Saiz-Jimenez C."/>
        </authorList>
    </citation>
    <scope>NUCLEOTIDE SEQUENCE [LARGE SCALE GENOMIC DNA]</scope>
    <source>
        <strain evidence="13 14">DSM 19484</strain>
    </source>
</reference>
<feature type="binding site" evidence="11">
    <location>
        <position position="82"/>
    </location>
    <ligand>
        <name>Zn(2+)</name>
        <dbReference type="ChEBI" id="CHEBI:29105"/>
        <note>ligand shared between dimeric partners</note>
    </ligand>
</feature>
<dbReference type="SUPFAM" id="SSF141734">
    <property type="entry name" value="HisI-like"/>
    <property type="match status" value="1"/>
</dbReference>
<gene>
    <name evidence="11 13" type="primary">hisI</name>
    <name evidence="13" type="ORF">D3P06_14410</name>
</gene>
<accession>A0A418ZRU0</accession>
<dbReference type="HAMAP" id="MF_01021">
    <property type="entry name" value="HisI"/>
    <property type="match status" value="1"/>
</dbReference>
<dbReference type="Gene3D" id="3.10.20.810">
    <property type="entry name" value="Phosphoribosyl-AMP cyclohydrolase"/>
    <property type="match status" value="1"/>
</dbReference>
<keyword evidence="7 11" id="KW-0963">Cytoplasm</keyword>
<sequence length="123" mass="13671">MKGNPMFDPLSLKYDAAGLLPAIAQDADSGEVLMMAWMNADAVAQTLRTGRVTYWSRSRQAFWIKGESSGHVQELVEMRVDCDRDCLLVLVRQTGPACHTNRRSCFYTALRDGAEVEIMAPMG</sequence>
<evidence type="ECO:0000313" key="14">
    <source>
        <dbReference type="Proteomes" id="UP000285530"/>
    </source>
</evidence>
<comment type="catalytic activity">
    <reaction evidence="1 11">
        <text>1-(5-phospho-beta-D-ribosyl)-5'-AMP + H2O = 1-(5-phospho-beta-D-ribosyl)-5-[(5-phospho-beta-D-ribosylamino)methylideneamino]imidazole-4-carboxamide</text>
        <dbReference type="Rhea" id="RHEA:20049"/>
        <dbReference type="ChEBI" id="CHEBI:15377"/>
        <dbReference type="ChEBI" id="CHEBI:58435"/>
        <dbReference type="ChEBI" id="CHEBI:59457"/>
        <dbReference type="EC" id="3.5.4.19"/>
    </reaction>
</comment>
<keyword evidence="14" id="KW-1185">Reference proteome</keyword>
<comment type="subunit">
    <text evidence="11">Homodimer.</text>
</comment>
<feature type="domain" description="Phosphoribosyl-AMP cyclohydrolase" evidence="12">
    <location>
        <begin position="34"/>
        <end position="107"/>
    </location>
</feature>
<evidence type="ECO:0000256" key="9">
    <source>
        <dbReference type="ARBA" id="ARBA00022801"/>
    </source>
</evidence>
<dbReference type="GO" id="GO:0008270">
    <property type="term" value="F:zinc ion binding"/>
    <property type="evidence" value="ECO:0007669"/>
    <property type="project" value="UniProtKB-UniRule"/>
</dbReference>
<dbReference type="GO" id="GO:0000287">
    <property type="term" value="F:magnesium ion binding"/>
    <property type="evidence" value="ECO:0007669"/>
    <property type="project" value="UniProtKB-UniRule"/>
</dbReference>
<dbReference type="Pfam" id="PF01502">
    <property type="entry name" value="PRA-CH"/>
    <property type="match status" value="1"/>
</dbReference>
<dbReference type="NCBIfam" id="NF000768">
    <property type="entry name" value="PRK00051.1"/>
    <property type="match status" value="1"/>
</dbReference>
<evidence type="ECO:0000313" key="13">
    <source>
        <dbReference type="EMBL" id="RJK99608.1"/>
    </source>
</evidence>
<evidence type="ECO:0000256" key="10">
    <source>
        <dbReference type="ARBA" id="ARBA00023102"/>
    </source>
</evidence>
<evidence type="ECO:0000256" key="5">
    <source>
        <dbReference type="ARBA" id="ARBA00007731"/>
    </source>
</evidence>
<comment type="pathway">
    <text evidence="4">Amino-acid biosynthesis; L-histidine biosynthesis; L-histidine from 5-phospho-alpha-D-ribose 1-diphosphate: step 2/9.</text>
</comment>
<comment type="cofactor">
    <cofactor evidence="11">
        <name>Mg(2+)</name>
        <dbReference type="ChEBI" id="CHEBI:18420"/>
    </cofactor>
    <text evidence="11">Binds 1 Mg(2+) ion per subunit.</text>
</comment>
<comment type="catalytic activity">
    <reaction evidence="2">
        <text>1-(5-phospho-beta-D-ribosyl)-ATP + H2O = 1-(5-phospho-beta-D-ribosyl)-5'-AMP + diphosphate + H(+)</text>
        <dbReference type="Rhea" id="RHEA:22828"/>
        <dbReference type="ChEBI" id="CHEBI:15377"/>
        <dbReference type="ChEBI" id="CHEBI:15378"/>
        <dbReference type="ChEBI" id="CHEBI:33019"/>
        <dbReference type="ChEBI" id="CHEBI:59457"/>
        <dbReference type="ChEBI" id="CHEBI:73183"/>
        <dbReference type="EC" id="3.6.1.31"/>
    </reaction>
</comment>
<protein>
    <recommendedName>
        <fullName evidence="11">Phosphoribosyl-AMP cyclohydrolase</fullName>
        <shortName evidence="11">PRA-CH</shortName>
        <ecNumber evidence="11">3.5.4.19</ecNumber>
    </recommendedName>
</protein>
<dbReference type="InterPro" id="IPR002496">
    <property type="entry name" value="PRib_AMP_CycHydrolase_dom"/>
</dbReference>
<dbReference type="PANTHER" id="PTHR42945:SF1">
    <property type="entry name" value="HISTIDINE BIOSYNTHESIS BIFUNCTIONAL PROTEIN HIS7"/>
    <property type="match status" value="1"/>
</dbReference>
<evidence type="ECO:0000256" key="4">
    <source>
        <dbReference type="ARBA" id="ARBA00005204"/>
    </source>
</evidence>
<dbReference type="InterPro" id="IPR038019">
    <property type="entry name" value="PRib_AMP_CycHydrolase_sf"/>
</dbReference>
<comment type="subcellular location">
    <subcellularLocation>
        <location evidence="11">Cytoplasm</location>
    </subcellularLocation>
</comment>
<dbReference type="PANTHER" id="PTHR42945">
    <property type="entry name" value="HISTIDINE BIOSYNTHESIS BIFUNCTIONAL PROTEIN"/>
    <property type="match status" value="1"/>
</dbReference>
<dbReference type="EMBL" id="QZEV01000091">
    <property type="protein sequence ID" value="RJK99608.1"/>
    <property type="molecule type" value="Genomic_DNA"/>
</dbReference>
<keyword evidence="8 11" id="KW-0028">Amino-acid biosynthesis</keyword>
<dbReference type="InterPro" id="IPR026660">
    <property type="entry name" value="PRA-CH"/>
</dbReference>
<name>A0A418ZRU0_9RHOB</name>
<evidence type="ECO:0000256" key="6">
    <source>
        <dbReference type="ARBA" id="ARBA00008299"/>
    </source>
</evidence>
<dbReference type="OrthoDB" id="9795769at2"/>
<comment type="function">
    <text evidence="11">Catalyzes the hydrolysis of the adenine ring of phosphoribosyl-AMP.</text>
</comment>
<proteinExistence type="inferred from homology"/>
<comment type="pathway">
    <text evidence="3 11">Amino-acid biosynthesis; L-histidine biosynthesis; L-histidine from 5-phospho-alpha-D-ribose 1-diphosphate: step 3/9.</text>
</comment>
<feature type="binding site" evidence="11">
    <location>
        <position position="85"/>
    </location>
    <ligand>
        <name>Mg(2+)</name>
        <dbReference type="ChEBI" id="CHEBI:18420"/>
    </ligand>
</feature>
<dbReference type="GO" id="GO:0004636">
    <property type="term" value="F:phosphoribosyl-ATP diphosphatase activity"/>
    <property type="evidence" value="ECO:0007669"/>
    <property type="project" value="UniProtKB-EC"/>
</dbReference>
<keyword evidence="11" id="KW-0862">Zinc</keyword>
<keyword evidence="9 11" id="KW-0378">Hydrolase</keyword>
<feature type="binding site" evidence="11">
    <location>
        <position position="81"/>
    </location>
    <ligand>
        <name>Mg(2+)</name>
        <dbReference type="ChEBI" id="CHEBI:18420"/>
    </ligand>
</feature>
<evidence type="ECO:0000256" key="11">
    <source>
        <dbReference type="HAMAP-Rule" id="MF_01021"/>
    </source>
</evidence>
<feature type="binding site" evidence="11">
    <location>
        <position position="83"/>
    </location>
    <ligand>
        <name>Mg(2+)</name>
        <dbReference type="ChEBI" id="CHEBI:18420"/>
    </ligand>
</feature>
<comment type="similarity">
    <text evidence="11">Belongs to the PRA-CH family.</text>
</comment>
<evidence type="ECO:0000259" key="12">
    <source>
        <dbReference type="Pfam" id="PF01502"/>
    </source>
</evidence>
<dbReference type="GO" id="GO:0000105">
    <property type="term" value="P:L-histidine biosynthetic process"/>
    <property type="evidence" value="ECO:0007669"/>
    <property type="project" value="UniProtKB-UniRule"/>
</dbReference>
<keyword evidence="11" id="KW-0479">Metal-binding</keyword>
<keyword evidence="10 11" id="KW-0368">Histidine biosynthesis</keyword>
<comment type="similarity">
    <text evidence="6">In the N-terminal section; belongs to the PRA-CH family.</text>
</comment>
<evidence type="ECO:0000256" key="2">
    <source>
        <dbReference type="ARBA" id="ARBA00001460"/>
    </source>
</evidence>
<feature type="binding site" evidence="11">
    <location>
        <position position="105"/>
    </location>
    <ligand>
        <name>Zn(2+)</name>
        <dbReference type="ChEBI" id="CHEBI:29105"/>
        <note>ligand shared between dimeric partners</note>
    </ligand>
</feature>
<keyword evidence="11" id="KW-0460">Magnesium</keyword>
<dbReference type="AlphaFoldDB" id="A0A418ZRU0"/>
<dbReference type="GO" id="GO:0005737">
    <property type="term" value="C:cytoplasm"/>
    <property type="evidence" value="ECO:0007669"/>
    <property type="project" value="UniProtKB-SubCell"/>
</dbReference>
<feature type="binding site" evidence="11">
    <location>
        <position position="98"/>
    </location>
    <ligand>
        <name>Zn(2+)</name>
        <dbReference type="ChEBI" id="CHEBI:29105"/>
        <note>ligand shared between dimeric partners</note>
    </ligand>
</feature>
<dbReference type="UniPathway" id="UPA00031">
    <property type="reaction ID" value="UER00008"/>
</dbReference>
<dbReference type="EC" id="3.5.4.19" evidence="11"/>
<comment type="caution">
    <text evidence="13">The sequence shown here is derived from an EMBL/GenBank/DDBJ whole genome shotgun (WGS) entry which is preliminary data.</text>
</comment>
<evidence type="ECO:0000256" key="3">
    <source>
        <dbReference type="ARBA" id="ARBA00005169"/>
    </source>
</evidence>
<organism evidence="13 14">
    <name type="scientific">Paracoccus aestuarii</name>
    <dbReference type="NCBI Taxonomy" id="453842"/>
    <lineage>
        <taxon>Bacteria</taxon>
        <taxon>Pseudomonadati</taxon>
        <taxon>Pseudomonadota</taxon>
        <taxon>Alphaproteobacteria</taxon>
        <taxon>Rhodobacterales</taxon>
        <taxon>Paracoccaceae</taxon>
        <taxon>Paracoccus</taxon>
    </lineage>
</organism>
<dbReference type="FunFam" id="3.10.20.810:FF:000001">
    <property type="entry name" value="Histidine biosynthesis bifunctional protein HisIE"/>
    <property type="match status" value="1"/>
</dbReference>
<dbReference type="Proteomes" id="UP000285530">
    <property type="component" value="Unassembled WGS sequence"/>
</dbReference>
<evidence type="ECO:0000256" key="1">
    <source>
        <dbReference type="ARBA" id="ARBA00000024"/>
    </source>
</evidence>
<comment type="similarity">
    <text evidence="5">In the C-terminal section; belongs to the PRA-PH family.</text>
</comment>
<evidence type="ECO:0000256" key="7">
    <source>
        <dbReference type="ARBA" id="ARBA00022490"/>
    </source>
</evidence>
<evidence type="ECO:0000256" key="8">
    <source>
        <dbReference type="ARBA" id="ARBA00022605"/>
    </source>
</evidence>
<comment type="cofactor">
    <cofactor evidence="11">
        <name>Zn(2+)</name>
        <dbReference type="ChEBI" id="CHEBI:29105"/>
    </cofactor>
    <text evidence="11">Binds 1 zinc ion per subunit.</text>
</comment>